<evidence type="ECO:0000313" key="6">
    <source>
        <dbReference type="Proteomes" id="UP000192527"/>
    </source>
</evidence>
<dbReference type="CDD" id="cd07906">
    <property type="entry name" value="Adenylation_DNA_ligase_LigD_LigC"/>
    <property type="match status" value="1"/>
</dbReference>
<dbReference type="Gene3D" id="3.30.470.30">
    <property type="entry name" value="DNA ligase/mRNA capping enzyme"/>
    <property type="match status" value="1"/>
</dbReference>
<evidence type="ECO:0000259" key="3">
    <source>
        <dbReference type="Pfam" id="PF01068"/>
    </source>
</evidence>
<keyword evidence="5" id="KW-0436">Ligase</keyword>
<dbReference type="InterPro" id="IPR016059">
    <property type="entry name" value="DNA_ligase_ATP-dep_CS"/>
</dbReference>
<dbReference type="NCBIfam" id="NF007211">
    <property type="entry name" value="PRK09633.1"/>
    <property type="match status" value="1"/>
</dbReference>
<feature type="domain" description="ATP-dependent DNA ligase family profile" evidence="3">
    <location>
        <begin position="16"/>
        <end position="191"/>
    </location>
</feature>
<dbReference type="Pfam" id="PF01068">
    <property type="entry name" value="DNA_ligase_A_M"/>
    <property type="match status" value="1"/>
</dbReference>
<dbReference type="PROSITE" id="PS00333">
    <property type="entry name" value="DNA_LIGASE_A2"/>
    <property type="match status" value="1"/>
</dbReference>
<dbReference type="Pfam" id="PF21686">
    <property type="entry name" value="LigD_Prim-Pol"/>
    <property type="match status" value="1"/>
</dbReference>
<sequence length="590" mass="68539">MIEPMLLTMADELPTGEKWRYEIKYDGFRVILTWTENGITLTSRNGKDLTERFPEIISLSEQLTPPSLPITLDGELVILNTPFQANFSLLQQRGRLRSSDKINYYATRRPATFMAFDFINKPNETYKKRKQQLKEIIHHLDSPRIQYVQEYKEINDIKSIVFTHLGEGIIAKTTNSKYTPGKRVRSWIKYKNWRSVSGFLTSFNPQNSYYQIEGVDGEEHFPIGTFKHGFDKEEEQTLRTFFKQKGIKKGKSWILEPSVCVDVHCLHADQGEMREPMFSRFRFDLSPEECTKDKLKWDLSLFPTEVDFTHTDKELWPGKTKEDYLIYLRNIAPYLLPFIKEKKITLIRYPDGIYKESFFQKHLPDYAPDFVGEWVEAGEAFITCSNLPAFLWLGNQGALEFHIPFQKAGGKDPDEIVFDLDPPGREQFPLAILAAQLLKHLLDELEVESFVKTSGNKGMQIHIPIEEGSMSYEETRRFTHSLVKLLIKEKPDVFTIERLKKNRGNRLYLDYVQHAEGKTIVAPYSARATEKGTVAAPLFWSEVKKGLTPEQFTIDTTIKRVQDLGCPFQDYAHARTRQPIEQMKTMFHKA</sequence>
<dbReference type="InterPro" id="IPR012310">
    <property type="entry name" value="DNA_ligase_ATP-dep_cent"/>
</dbReference>
<dbReference type="Proteomes" id="UP000192527">
    <property type="component" value="Chromosome"/>
</dbReference>
<dbReference type="GO" id="GO:0003910">
    <property type="term" value="F:DNA ligase (ATP) activity"/>
    <property type="evidence" value="ECO:0007669"/>
    <property type="project" value="InterPro"/>
</dbReference>
<evidence type="ECO:0000256" key="2">
    <source>
        <dbReference type="ARBA" id="ARBA00049990"/>
    </source>
</evidence>
<gene>
    <name evidence="5" type="ORF">HM131_02765</name>
</gene>
<dbReference type="InterPro" id="IPR014145">
    <property type="entry name" value="LigD_pol_dom"/>
</dbReference>
<accession>A0A1W5ZR97</accession>
<dbReference type="NCBIfam" id="TIGR02778">
    <property type="entry name" value="ligD_pol"/>
    <property type="match status" value="1"/>
</dbReference>
<dbReference type="InterPro" id="IPR052171">
    <property type="entry name" value="NHEJ_LigD"/>
</dbReference>
<organism evidence="5 6">
    <name type="scientific">Halobacillus mangrovi</name>
    <dbReference type="NCBI Taxonomy" id="402384"/>
    <lineage>
        <taxon>Bacteria</taxon>
        <taxon>Bacillati</taxon>
        <taxon>Bacillota</taxon>
        <taxon>Bacilli</taxon>
        <taxon>Bacillales</taxon>
        <taxon>Bacillaceae</taxon>
        <taxon>Halobacillus</taxon>
    </lineage>
</organism>
<comment type="similarity">
    <text evidence="2">In the N-terminal section; belongs to the LigD polymerase family.</text>
</comment>
<dbReference type="KEGG" id="hmn:HM131_02765"/>
<evidence type="ECO:0000256" key="1">
    <source>
        <dbReference type="ARBA" id="ARBA00049981"/>
    </source>
</evidence>
<evidence type="ECO:0000313" key="5">
    <source>
        <dbReference type="EMBL" id="ARI75814.1"/>
    </source>
</evidence>
<dbReference type="Gene3D" id="3.90.920.10">
    <property type="entry name" value="DNA primase, PRIM domain"/>
    <property type="match status" value="1"/>
</dbReference>
<proteinExistence type="inferred from homology"/>
<evidence type="ECO:0000259" key="4">
    <source>
        <dbReference type="Pfam" id="PF21686"/>
    </source>
</evidence>
<dbReference type="AlphaFoldDB" id="A0A1W5ZR97"/>
<comment type="similarity">
    <text evidence="1">In the C-terminal section; belongs to the ATP-dependent DNA ligase family.</text>
</comment>
<name>A0A1W5ZR97_9BACI</name>
<dbReference type="STRING" id="402384.HM131_02765"/>
<reference evidence="5 6" key="1">
    <citation type="submission" date="2017-04" db="EMBL/GenBank/DDBJ databases">
        <title>The whole genome sequencing and assembly of Halobacillus mangrovi strain.</title>
        <authorList>
            <person name="Lee S.-J."/>
            <person name="Park M.-K."/>
            <person name="Kim J.-Y."/>
            <person name="Lee Y.-J."/>
            <person name="Yi H."/>
            <person name="Bahn Y.-S."/>
            <person name="Kim J.F."/>
            <person name="Lee D.-W."/>
        </authorList>
    </citation>
    <scope>NUCLEOTIDE SEQUENCE [LARGE SCALE GENOMIC DNA]</scope>
    <source>
        <strain evidence="5 6">KTB 131</strain>
    </source>
</reference>
<feature type="domain" description="DNA ligase D polymerase" evidence="4">
    <location>
        <begin position="320"/>
        <end position="568"/>
    </location>
</feature>
<dbReference type="SUPFAM" id="SSF56091">
    <property type="entry name" value="DNA ligase/mRNA capping enzyme, catalytic domain"/>
    <property type="match status" value="1"/>
</dbReference>
<dbReference type="PROSITE" id="PS00697">
    <property type="entry name" value="DNA_LIGASE_A1"/>
    <property type="match status" value="1"/>
</dbReference>
<dbReference type="PANTHER" id="PTHR42705">
    <property type="entry name" value="BIFUNCTIONAL NON-HOMOLOGOUS END JOINING PROTEIN LIGD"/>
    <property type="match status" value="1"/>
</dbReference>
<dbReference type="RefSeq" id="WP_085027713.1">
    <property type="nucleotide sequence ID" value="NZ_CP020772.1"/>
</dbReference>
<dbReference type="GO" id="GO:0006281">
    <property type="term" value="P:DNA repair"/>
    <property type="evidence" value="ECO:0007669"/>
    <property type="project" value="InterPro"/>
</dbReference>
<dbReference type="InterPro" id="IPR014143">
    <property type="entry name" value="NHEJ_ligase_prk"/>
</dbReference>
<dbReference type="PANTHER" id="PTHR42705:SF2">
    <property type="entry name" value="BIFUNCTIONAL NON-HOMOLOGOUS END JOINING PROTEIN LIGD"/>
    <property type="match status" value="1"/>
</dbReference>
<dbReference type="EMBL" id="CP020772">
    <property type="protein sequence ID" value="ARI75814.1"/>
    <property type="molecule type" value="Genomic_DNA"/>
</dbReference>
<keyword evidence="6" id="KW-1185">Reference proteome</keyword>
<dbReference type="OrthoDB" id="9802472at2"/>
<dbReference type="NCBIfam" id="TIGR02776">
    <property type="entry name" value="NHEJ_ligase_prk"/>
    <property type="match status" value="1"/>
</dbReference>
<dbReference type="GO" id="GO:0005524">
    <property type="term" value="F:ATP binding"/>
    <property type="evidence" value="ECO:0007669"/>
    <property type="project" value="InterPro"/>
</dbReference>
<dbReference type="GO" id="GO:0006310">
    <property type="term" value="P:DNA recombination"/>
    <property type="evidence" value="ECO:0007669"/>
    <property type="project" value="InterPro"/>
</dbReference>
<protein>
    <submittedName>
        <fullName evidence="5">DNA ligase D</fullName>
    </submittedName>
</protein>